<dbReference type="Gene3D" id="1.20.120.1490">
    <property type="match status" value="1"/>
</dbReference>
<keyword evidence="1" id="KW-0732">Signal</keyword>
<reference evidence="3" key="1">
    <citation type="journal article" date="2019" name="Int. J. Syst. Evol. Microbiol.">
        <title>The Global Catalogue of Microorganisms (GCM) 10K type strain sequencing project: providing services to taxonomists for standard genome sequencing and annotation.</title>
        <authorList>
            <consortium name="The Broad Institute Genomics Platform"/>
            <consortium name="The Broad Institute Genome Sequencing Center for Infectious Disease"/>
            <person name="Wu L."/>
            <person name="Ma J."/>
        </authorList>
    </citation>
    <scope>NUCLEOTIDE SEQUENCE [LARGE SCALE GENOMIC DNA]</scope>
    <source>
        <strain evidence="3">JCM 17304</strain>
    </source>
</reference>
<evidence type="ECO:0008006" key="4">
    <source>
        <dbReference type="Google" id="ProtNLM"/>
    </source>
</evidence>
<gene>
    <name evidence="2" type="ORF">GCM10022414_08820</name>
</gene>
<accession>A0ABP7WG48</accession>
<evidence type="ECO:0000313" key="3">
    <source>
        <dbReference type="Proteomes" id="UP001500392"/>
    </source>
</evidence>
<evidence type="ECO:0000256" key="1">
    <source>
        <dbReference type="SAM" id="SignalP"/>
    </source>
</evidence>
<dbReference type="Proteomes" id="UP001500392">
    <property type="component" value="Unassembled WGS sequence"/>
</dbReference>
<feature type="signal peptide" evidence="1">
    <location>
        <begin position="1"/>
        <end position="20"/>
    </location>
</feature>
<comment type="caution">
    <text evidence="2">The sequence shown here is derived from an EMBL/GenBank/DDBJ whole genome shotgun (WGS) entry which is preliminary data.</text>
</comment>
<feature type="chain" id="PRO_5047005200" description="Periplasmic heavy metal sensor" evidence="1">
    <location>
        <begin position="21"/>
        <end position="146"/>
    </location>
</feature>
<name>A0ABP7WG48_9GAMM</name>
<protein>
    <recommendedName>
        <fullName evidence="4">Periplasmic heavy metal sensor</fullName>
    </recommendedName>
</protein>
<evidence type="ECO:0000313" key="2">
    <source>
        <dbReference type="EMBL" id="GAA4088229.1"/>
    </source>
</evidence>
<dbReference type="EMBL" id="BAABDM010000001">
    <property type="protein sequence ID" value="GAA4088229.1"/>
    <property type="molecule type" value="Genomic_DNA"/>
</dbReference>
<keyword evidence="3" id="KW-1185">Reference proteome</keyword>
<dbReference type="InterPro" id="IPR012899">
    <property type="entry name" value="LTXXQ"/>
</dbReference>
<dbReference type="RefSeq" id="WP_344932751.1">
    <property type="nucleotide sequence ID" value="NZ_BAABDM010000001.1"/>
</dbReference>
<organism evidence="2 3">
    <name type="scientific">Zhongshania borealis</name>
    <dbReference type="NCBI Taxonomy" id="889488"/>
    <lineage>
        <taxon>Bacteria</taxon>
        <taxon>Pseudomonadati</taxon>
        <taxon>Pseudomonadota</taxon>
        <taxon>Gammaproteobacteria</taxon>
        <taxon>Cellvibrionales</taxon>
        <taxon>Spongiibacteraceae</taxon>
        <taxon>Zhongshania</taxon>
    </lineage>
</organism>
<sequence>MMKKLKALVLVLAVSAGAAAAVAQVGGLEGARLEELSVKLNLSEIQRNKVKALLTRYAEEASSVRDGLIQVQQTIQTANLARLNSSTIQRISGEAGRLSTAHTKSLLTTQRDFYALLSKEQKQQYNKMRAEAQAQQLRLPALPDKR</sequence>
<dbReference type="Pfam" id="PF07813">
    <property type="entry name" value="LTXXQ"/>
    <property type="match status" value="1"/>
</dbReference>
<proteinExistence type="predicted"/>